<dbReference type="EMBL" id="KN881583">
    <property type="protein sequence ID" value="KIY53921.1"/>
    <property type="molecule type" value="Genomic_DNA"/>
</dbReference>
<proteinExistence type="predicted"/>
<dbReference type="AlphaFoldDB" id="A0A0D7ARG1"/>
<reference evidence="1 2" key="1">
    <citation type="journal article" date="2015" name="Fungal Genet. Biol.">
        <title>Evolution of novel wood decay mechanisms in Agaricales revealed by the genome sequences of Fistulina hepatica and Cylindrobasidium torrendii.</title>
        <authorList>
            <person name="Floudas D."/>
            <person name="Held B.W."/>
            <person name="Riley R."/>
            <person name="Nagy L.G."/>
            <person name="Koehler G."/>
            <person name="Ransdell A.S."/>
            <person name="Younus H."/>
            <person name="Chow J."/>
            <person name="Chiniquy J."/>
            <person name="Lipzen A."/>
            <person name="Tritt A."/>
            <person name="Sun H."/>
            <person name="Haridas S."/>
            <person name="LaButti K."/>
            <person name="Ohm R.A."/>
            <person name="Kues U."/>
            <person name="Blanchette R.A."/>
            <person name="Grigoriev I.V."/>
            <person name="Minto R.E."/>
            <person name="Hibbett D.S."/>
        </authorList>
    </citation>
    <scope>NUCLEOTIDE SEQUENCE [LARGE SCALE GENOMIC DNA]</scope>
    <source>
        <strain evidence="1 2">ATCC 64428</strain>
    </source>
</reference>
<name>A0A0D7ARG1_9AGAR</name>
<organism evidence="1 2">
    <name type="scientific">Fistulina hepatica ATCC 64428</name>
    <dbReference type="NCBI Taxonomy" id="1128425"/>
    <lineage>
        <taxon>Eukaryota</taxon>
        <taxon>Fungi</taxon>
        <taxon>Dikarya</taxon>
        <taxon>Basidiomycota</taxon>
        <taxon>Agaricomycotina</taxon>
        <taxon>Agaricomycetes</taxon>
        <taxon>Agaricomycetidae</taxon>
        <taxon>Agaricales</taxon>
        <taxon>Fistulinaceae</taxon>
        <taxon>Fistulina</taxon>
    </lineage>
</organism>
<protein>
    <recommendedName>
        <fullName evidence="3">Arrestin-like N-terminal domain-containing protein</fullName>
    </recommendedName>
</protein>
<evidence type="ECO:0000313" key="2">
    <source>
        <dbReference type="Proteomes" id="UP000054144"/>
    </source>
</evidence>
<dbReference type="Proteomes" id="UP000054144">
    <property type="component" value="Unassembled WGS sequence"/>
</dbReference>
<evidence type="ECO:0000313" key="1">
    <source>
        <dbReference type="EMBL" id="KIY53921.1"/>
    </source>
</evidence>
<gene>
    <name evidence="1" type="ORF">FISHEDRAFT_68487</name>
</gene>
<evidence type="ECO:0008006" key="3">
    <source>
        <dbReference type="Google" id="ProtNLM"/>
    </source>
</evidence>
<dbReference type="Gene3D" id="2.60.40.640">
    <property type="match status" value="1"/>
</dbReference>
<dbReference type="OrthoDB" id="3252135at2759"/>
<keyword evidence="2" id="KW-1185">Reference proteome</keyword>
<sequence>MYLSSDDAIFDPFMLPPYSPAGPAPLYTWEPSELERRLQYTPGNRHPRHTSTFMRKCGPVAMLLYNRDSGESTPTYGRRDVVEGAVNIDCSARCRIQRVVVQLDARADAVSTGTLAVNHVLFRESATLWSAEGRAASCCCPSLLPFALRFPTTFRDPTRNNQNVVLPPSFDTTFHSMERSLFACVQYTITVLVSKGYTLGVFPNTKKIFVPFNFQPRSRAYQSLPPRRGAFFLDSLKSVPEEWVQFTLTVPAIERPPRASIDVHFFIPTVKIFALRDRIPFHITLRGPGVSLRDFLVRERSGVRAVTPPPVRVHIMRQVAVEASGRRAQRSTVISRLEDWCVSPLALTAADVRDDDGELDFSGELLLRCDVSVGGFAAAGIIVQDYMVFTVASPSRPLQHVVPIRIVTDSWIDEVSFYEEWL</sequence>
<dbReference type="InterPro" id="IPR014752">
    <property type="entry name" value="Arrestin-like_C"/>
</dbReference>
<accession>A0A0D7ARG1</accession>